<keyword evidence="3" id="KW-0547">Nucleotide-binding</keyword>
<dbReference type="STRING" id="1297742.A176_006418"/>
<dbReference type="EMBL" id="CP012109">
    <property type="protein sequence ID" value="AKQ69506.1"/>
    <property type="molecule type" value="Genomic_DNA"/>
</dbReference>
<evidence type="ECO:0000256" key="4">
    <source>
        <dbReference type="ARBA" id="ARBA00022840"/>
    </source>
</evidence>
<evidence type="ECO:0000259" key="5">
    <source>
        <dbReference type="PROSITE" id="PS50893"/>
    </source>
</evidence>
<reference evidence="6 7" key="1">
    <citation type="journal article" date="2016" name="PLoS ONE">
        <title>Complete Genome Sequence and Comparative Genomics of a Novel Myxobacterium Myxococcus hansupus.</title>
        <authorList>
            <person name="Sharma G."/>
            <person name="Narwani T."/>
            <person name="Subramanian S."/>
        </authorList>
    </citation>
    <scope>NUCLEOTIDE SEQUENCE [LARGE SCALE GENOMIC DNA]</scope>
    <source>
        <strain evidence="7">mixupus</strain>
    </source>
</reference>
<dbReference type="RefSeq" id="WP_002636067.1">
    <property type="nucleotide sequence ID" value="NZ_CP012109.1"/>
</dbReference>
<sequence>MYELQDVSKSYGSMQALHPLSLTLPTGRTTVLLGPSGCGKSTLLRLLNGLLPPDTGRVLFDGKPLPAEGEALLAVRHRVGYALQGGGLFPHLTGEENVTLMAHHLRWPATKLRERLESLVELTRFPTDALARYPSQLSGGQRQRVALMRALMLDPDVLLLDEPLGALDPLVRHELQGDLRGIFARLRKTVVLVTHDLAEAGFLGDSILLMREGRVVQQGRLADLEARPADDFVTRFIQAQRPLPGGGTEGSA</sequence>
<comment type="similarity">
    <text evidence="1">Belongs to the ABC transporter superfamily.</text>
</comment>
<dbReference type="PATRIC" id="fig|1297742.4.peg.6507"/>
<evidence type="ECO:0000256" key="3">
    <source>
        <dbReference type="ARBA" id="ARBA00022741"/>
    </source>
</evidence>
<evidence type="ECO:0000313" key="6">
    <source>
        <dbReference type="EMBL" id="AKQ69506.1"/>
    </source>
</evidence>
<dbReference type="AlphaFoldDB" id="A0A0H4X1H7"/>
<dbReference type="Pfam" id="PF00005">
    <property type="entry name" value="ABC_tran"/>
    <property type="match status" value="1"/>
</dbReference>
<dbReference type="PANTHER" id="PTHR43117">
    <property type="entry name" value="OSMOPROTECTANT IMPORT ATP-BINDING PROTEIN OSMV"/>
    <property type="match status" value="1"/>
</dbReference>
<keyword evidence="4" id="KW-0067">ATP-binding</keyword>
<organism evidence="6 7">
    <name type="scientific">Pseudomyxococcus hansupus</name>
    <dbReference type="NCBI Taxonomy" id="1297742"/>
    <lineage>
        <taxon>Bacteria</taxon>
        <taxon>Pseudomonadati</taxon>
        <taxon>Myxococcota</taxon>
        <taxon>Myxococcia</taxon>
        <taxon>Myxococcales</taxon>
        <taxon>Cystobacterineae</taxon>
        <taxon>Myxococcaceae</taxon>
        <taxon>Pseudomyxococcus</taxon>
    </lineage>
</organism>
<dbReference type="PANTHER" id="PTHR43117:SF4">
    <property type="entry name" value="OSMOPROTECTANT IMPORT ATP-BINDING PROTEIN OSMV"/>
    <property type="match status" value="1"/>
</dbReference>
<dbReference type="InterPro" id="IPR003593">
    <property type="entry name" value="AAA+_ATPase"/>
</dbReference>
<evidence type="ECO:0000313" key="7">
    <source>
        <dbReference type="Proteomes" id="UP000009026"/>
    </source>
</evidence>
<dbReference type="GO" id="GO:0005524">
    <property type="term" value="F:ATP binding"/>
    <property type="evidence" value="ECO:0007669"/>
    <property type="project" value="UniProtKB-KW"/>
</dbReference>
<protein>
    <submittedName>
        <fullName evidence="6">L-proline glycine betaine ABC transport system permease protein ProV</fullName>
    </submittedName>
</protein>
<dbReference type="Proteomes" id="UP000009026">
    <property type="component" value="Chromosome"/>
</dbReference>
<feature type="domain" description="ABC transporter" evidence="5">
    <location>
        <begin position="2"/>
        <end position="237"/>
    </location>
</feature>
<dbReference type="KEGG" id="mym:A176_006418"/>
<proteinExistence type="inferred from homology"/>
<dbReference type="InterPro" id="IPR003439">
    <property type="entry name" value="ABC_transporter-like_ATP-bd"/>
</dbReference>
<evidence type="ECO:0000256" key="1">
    <source>
        <dbReference type="ARBA" id="ARBA00005417"/>
    </source>
</evidence>
<keyword evidence="2" id="KW-0813">Transport</keyword>
<evidence type="ECO:0000256" key="2">
    <source>
        <dbReference type="ARBA" id="ARBA00022448"/>
    </source>
</evidence>
<dbReference type="OrthoDB" id="9809450at2"/>
<name>A0A0H4X1H7_9BACT</name>
<dbReference type="SUPFAM" id="SSF52540">
    <property type="entry name" value="P-loop containing nucleoside triphosphate hydrolases"/>
    <property type="match status" value="1"/>
</dbReference>
<dbReference type="eggNOG" id="COG1125">
    <property type="taxonomic scope" value="Bacteria"/>
</dbReference>
<gene>
    <name evidence="6" type="ORF">A176_006418</name>
</gene>
<dbReference type="SMART" id="SM00382">
    <property type="entry name" value="AAA"/>
    <property type="match status" value="1"/>
</dbReference>
<accession>A0A0H4X1H7</accession>
<dbReference type="GO" id="GO:0016887">
    <property type="term" value="F:ATP hydrolysis activity"/>
    <property type="evidence" value="ECO:0007669"/>
    <property type="project" value="InterPro"/>
</dbReference>
<keyword evidence="7" id="KW-1185">Reference proteome</keyword>
<dbReference type="Gene3D" id="3.40.50.300">
    <property type="entry name" value="P-loop containing nucleotide triphosphate hydrolases"/>
    <property type="match status" value="1"/>
</dbReference>
<dbReference type="InterPro" id="IPR027417">
    <property type="entry name" value="P-loop_NTPase"/>
</dbReference>
<dbReference type="PROSITE" id="PS50893">
    <property type="entry name" value="ABC_TRANSPORTER_2"/>
    <property type="match status" value="1"/>
</dbReference>